<evidence type="ECO:0000256" key="9">
    <source>
        <dbReference type="HAMAP-Rule" id="MF_01200"/>
    </source>
</evidence>
<evidence type="ECO:0000259" key="13">
    <source>
        <dbReference type="SMART" id="SM00934"/>
    </source>
</evidence>
<dbReference type="InterPro" id="IPR001754">
    <property type="entry name" value="OMPdeCOase_dom"/>
</dbReference>
<feature type="binding site" evidence="9 11">
    <location>
        <position position="116"/>
    </location>
    <ligand>
        <name>substrate</name>
    </ligand>
</feature>
<accession>A0A6N4A918</accession>
<dbReference type="EMBL" id="LR031358">
    <property type="protein sequence ID" value="VDB97253.1"/>
    <property type="molecule type" value="Genomic_DNA"/>
</dbReference>
<organism evidence="14 16">
    <name type="scientific">Oenococcus oeni</name>
    <name type="common">Leuconostoc oenos</name>
    <dbReference type="NCBI Taxonomy" id="1247"/>
    <lineage>
        <taxon>Bacteria</taxon>
        <taxon>Bacillati</taxon>
        <taxon>Bacillota</taxon>
        <taxon>Bacilli</taxon>
        <taxon>Lactobacillales</taxon>
        <taxon>Lactobacillaceae</taxon>
        <taxon>Oenococcus</taxon>
    </lineage>
</organism>
<dbReference type="InterPro" id="IPR014732">
    <property type="entry name" value="OMPdecase"/>
</dbReference>
<keyword evidence="6 9" id="KW-0456">Lyase</keyword>
<dbReference type="EC" id="4.1.1.23" evidence="9"/>
<dbReference type="NCBIfam" id="TIGR01740">
    <property type="entry name" value="pyrF"/>
    <property type="match status" value="1"/>
</dbReference>
<comment type="pathway">
    <text evidence="2 9 12">Pyrimidine metabolism; UMP biosynthesis via de novo pathway; UMP from orotate: step 2/2.</text>
</comment>
<dbReference type="EMBL" id="MLOK01000018">
    <property type="protein sequence ID" value="OIM22014.1"/>
    <property type="molecule type" value="Genomic_DNA"/>
</dbReference>
<reference evidence="15 17" key="2">
    <citation type="submission" date="2018-08" db="EMBL/GenBank/DDBJ databases">
        <authorList>
            <person name="Lorentzen P. G. S. M."/>
        </authorList>
    </citation>
    <scope>NUCLEOTIDE SEQUENCE [LARGE SCALE GENOMIC DNA]</scope>
    <source>
        <strain evidence="15 17">CRBO_1381</strain>
    </source>
</reference>
<dbReference type="UniPathway" id="UPA00070">
    <property type="reaction ID" value="UER00120"/>
</dbReference>
<evidence type="ECO:0000313" key="16">
    <source>
        <dbReference type="Proteomes" id="UP000181728"/>
    </source>
</evidence>
<proteinExistence type="inferred from homology"/>
<gene>
    <name evidence="9 15" type="primary">pyrF</name>
    <name evidence="14" type="ORF">ATX59_01355</name>
    <name evidence="15" type="ORF">OENI_0257</name>
</gene>
<dbReference type="Gene3D" id="3.20.20.70">
    <property type="entry name" value="Aldolase class I"/>
    <property type="match status" value="1"/>
</dbReference>
<evidence type="ECO:0000256" key="6">
    <source>
        <dbReference type="ARBA" id="ARBA00023239"/>
    </source>
</evidence>
<dbReference type="GO" id="GO:0005829">
    <property type="term" value="C:cytosol"/>
    <property type="evidence" value="ECO:0007669"/>
    <property type="project" value="TreeGrafter"/>
</dbReference>
<evidence type="ECO:0000313" key="15">
    <source>
        <dbReference type="EMBL" id="VDB97253.1"/>
    </source>
</evidence>
<name>A0A6N4A918_OENOE</name>
<evidence type="ECO:0000256" key="8">
    <source>
        <dbReference type="ARBA" id="ARBA00061012"/>
    </source>
</evidence>
<keyword evidence="4 9" id="KW-0210">Decarboxylase</keyword>
<dbReference type="AlphaFoldDB" id="A0A6N4A918"/>
<evidence type="ECO:0000313" key="14">
    <source>
        <dbReference type="EMBL" id="OIM22014.1"/>
    </source>
</evidence>
<comment type="similarity">
    <text evidence="8 9">Belongs to the OMP decarboxylase family. Type 1 subfamily.</text>
</comment>
<feature type="binding site" evidence="9 11">
    <location>
        <position position="207"/>
    </location>
    <ligand>
        <name>substrate</name>
    </ligand>
</feature>
<dbReference type="GO" id="GO:0004590">
    <property type="term" value="F:orotidine-5'-phosphate decarboxylase activity"/>
    <property type="evidence" value="ECO:0007669"/>
    <property type="project" value="UniProtKB-UniRule"/>
</dbReference>
<dbReference type="PANTHER" id="PTHR32119:SF2">
    <property type="entry name" value="OROTIDINE 5'-PHOSPHATE DECARBOXYLASE"/>
    <property type="match status" value="1"/>
</dbReference>
<feature type="active site" description="Proton donor" evidence="9">
    <location>
        <position position="62"/>
    </location>
</feature>
<evidence type="ECO:0000256" key="4">
    <source>
        <dbReference type="ARBA" id="ARBA00022793"/>
    </source>
</evidence>
<dbReference type="RefSeq" id="WP_071448839.1">
    <property type="nucleotide sequence ID" value="NZ_LR031358.1"/>
</dbReference>
<evidence type="ECO:0000256" key="11">
    <source>
        <dbReference type="PIRSR" id="PIRSR614732-2"/>
    </source>
</evidence>
<evidence type="ECO:0000256" key="2">
    <source>
        <dbReference type="ARBA" id="ARBA00004861"/>
    </source>
</evidence>
<feature type="binding site" evidence="9 11">
    <location>
        <position position="208"/>
    </location>
    <ligand>
        <name>substrate</name>
    </ligand>
</feature>
<dbReference type="GO" id="GO:0044205">
    <property type="term" value="P:'de novo' UMP biosynthetic process"/>
    <property type="evidence" value="ECO:0007669"/>
    <property type="project" value="UniProtKB-UniRule"/>
</dbReference>
<dbReference type="Pfam" id="PF00215">
    <property type="entry name" value="OMPdecase"/>
    <property type="match status" value="1"/>
</dbReference>
<feature type="binding site" evidence="9 11">
    <location>
        <position position="10"/>
    </location>
    <ligand>
        <name>substrate</name>
    </ligand>
</feature>
<comment type="subunit">
    <text evidence="3 9">Homodimer.</text>
</comment>
<dbReference type="InterPro" id="IPR047596">
    <property type="entry name" value="OMPdecase_bac"/>
</dbReference>
<dbReference type="FunFam" id="3.20.20.70:FF:000015">
    <property type="entry name" value="Orotidine 5'-phosphate decarboxylase"/>
    <property type="match status" value="1"/>
</dbReference>
<dbReference type="InterPro" id="IPR013785">
    <property type="entry name" value="Aldolase_TIM"/>
</dbReference>
<comment type="function">
    <text evidence="1 9">Catalyzes the decarboxylation of orotidine 5'-monophosphate (OMP) to uridine 5'-monophosphate (UMP).</text>
</comment>
<comment type="catalytic activity">
    <reaction evidence="7 9 12">
        <text>orotidine 5'-phosphate + H(+) = UMP + CO2</text>
        <dbReference type="Rhea" id="RHEA:11596"/>
        <dbReference type="ChEBI" id="CHEBI:15378"/>
        <dbReference type="ChEBI" id="CHEBI:16526"/>
        <dbReference type="ChEBI" id="CHEBI:57538"/>
        <dbReference type="ChEBI" id="CHEBI:57865"/>
        <dbReference type="EC" id="4.1.1.23"/>
    </reaction>
</comment>
<dbReference type="SUPFAM" id="SSF51366">
    <property type="entry name" value="Ribulose-phoshate binding barrel"/>
    <property type="match status" value="1"/>
</dbReference>
<evidence type="ECO:0000256" key="1">
    <source>
        <dbReference type="ARBA" id="ARBA00002356"/>
    </source>
</evidence>
<feature type="domain" description="Orotidine 5'-phosphate decarboxylase" evidence="13">
    <location>
        <begin position="4"/>
        <end position="223"/>
    </location>
</feature>
<evidence type="ECO:0000256" key="10">
    <source>
        <dbReference type="PIRSR" id="PIRSR614732-1"/>
    </source>
</evidence>
<dbReference type="PROSITE" id="PS00156">
    <property type="entry name" value="OMPDECASE"/>
    <property type="match status" value="1"/>
</dbReference>
<evidence type="ECO:0000313" key="17">
    <source>
        <dbReference type="Proteomes" id="UP000294726"/>
    </source>
</evidence>
<feature type="active site" description="For OMPdecase activity" evidence="10">
    <location>
        <position position="65"/>
    </location>
</feature>
<feature type="binding site" evidence="9 11">
    <location>
        <position position="187"/>
    </location>
    <ligand>
        <name>substrate</name>
    </ligand>
</feature>
<dbReference type="HAMAP" id="MF_01200_B">
    <property type="entry name" value="OMPdecase_type1_B"/>
    <property type="match status" value="1"/>
</dbReference>
<feature type="active site" description="For OMPdecase activity" evidence="10">
    <location>
        <position position="60"/>
    </location>
</feature>
<dbReference type="PANTHER" id="PTHR32119">
    <property type="entry name" value="OROTIDINE 5'-PHOSPHATE DECARBOXYLASE"/>
    <property type="match status" value="1"/>
</dbReference>
<feature type="binding site" evidence="9 11">
    <location>
        <position position="178"/>
    </location>
    <ligand>
        <name>substrate</name>
    </ligand>
</feature>
<feature type="binding site" evidence="9">
    <location>
        <begin position="60"/>
        <end position="69"/>
    </location>
    <ligand>
        <name>substrate</name>
    </ligand>
</feature>
<dbReference type="NCBIfam" id="NF001273">
    <property type="entry name" value="PRK00230.1"/>
    <property type="match status" value="1"/>
</dbReference>
<reference evidence="14 16" key="1">
    <citation type="journal article" date="2016" name="BMC Genomics">
        <title>Consensus pan-genome assembly of the specialised wine bacterium Oenococcus oeni.</title>
        <authorList>
            <person name="Sternes P.R."/>
            <person name="Borneman A.R."/>
        </authorList>
    </citation>
    <scope>NUCLEOTIDE SEQUENCE [LARGE SCALE GENOMIC DNA]</scope>
    <source>
        <strain evidence="14 16">AWRIB661</strain>
    </source>
</reference>
<keyword evidence="5 9" id="KW-0665">Pyrimidine biosynthesis</keyword>
<evidence type="ECO:0000256" key="5">
    <source>
        <dbReference type="ARBA" id="ARBA00022975"/>
    </source>
</evidence>
<sequence length="228" mass="25087">MNKPVFIALDFPNLKTAFDFLNKFPSHEKPAVKVGMELFYAEGPKIIQQLREKGYKVFLDLKLYDIPHTVAAAVRSLTALDVQYLTIHGLGGLKMMEAAVDAAEGKIKLLAVTQLTSISENEMRGTQLTSATIEQSVKHLTQLALLAGFDGTISSPLEANIIKQITPDDFLKITPGIRLFNDQNGDQIRITTPKKAKEFGASGLVVGRSITQAADPLAVYRKILEEFE</sequence>
<dbReference type="InterPro" id="IPR018089">
    <property type="entry name" value="OMPdecase_AS"/>
</dbReference>
<evidence type="ECO:0000256" key="7">
    <source>
        <dbReference type="ARBA" id="ARBA00049157"/>
    </source>
</evidence>
<dbReference type="GO" id="GO:0006207">
    <property type="term" value="P:'de novo' pyrimidine nucleobase biosynthetic process"/>
    <property type="evidence" value="ECO:0007669"/>
    <property type="project" value="InterPro"/>
</dbReference>
<feature type="active site" description="For OMPdecase activity" evidence="10">
    <location>
        <position position="62"/>
    </location>
</feature>
<dbReference type="SMART" id="SM00934">
    <property type="entry name" value="OMPdecase"/>
    <property type="match status" value="1"/>
</dbReference>
<dbReference type="InterPro" id="IPR011060">
    <property type="entry name" value="RibuloseP-bd_barrel"/>
</dbReference>
<dbReference type="CDD" id="cd04725">
    <property type="entry name" value="OMP_decarboxylase_like"/>
    <property type="match status" value="1"/>
</dbReference>
<dbReference type="Proteomes" id="UP000294726">
    <property type="component" value="Chromosome"/>
</dbReference>
<evidence type="ECO:0000256" key="12">
    <source>
        <dbReference type="RuleBase" id="RU000512"/>
    </source>
</evidence>
<dbReference type="Proteomes" id="UP000181728">
    <property type="component" value="Unassembled WGS sequence"/>
</dbReference>
<evidence type="ECO:0000256" key="3">
    <source>
        <dbReference type="ARBA" id="ARBA00011738"/>
    </source>
</evidence>
<protein>
    <recommendedName>
        <fullName evidence="9">Orotidine 5'-phosphate decarboxylase</fullName>
        <ecNumber evidence="9">4.1.1.23</ecNumber>
    </recommendedName>
    <alternativeName>
        <fullName evidence="9">OMP decarboxylase</fullName>
        <shortName evidence="9">OMPDCase</shortName>
        <shortName evidence="9">OMPdecase</shortName>
    </alternativeName>
</protein>
<feature type="binding site" evidence="9 11">
    <location>
        <position position="33"/>
    </location>
    <ligand>
        <name>substrate</name>
    </ligand>
</feature>